<keyword evidence="1" id="KW-0732">Signal</keyword>
<dbReference type="Pfam" id="PF05787">
    <property type="entry name" value="PhoX"/>
    <property type="match status" value="1"/>
</dbReference>
<dbReference type="SUPFAM" id="SSF63825">
    <property type="entry name" value="YWTD domain"/>
    <property type="match status" value="1"/>
</dbReference>
<evidence type="ECO:0000313" key="2">
    <source>
        <dbReference type="EMBL" id="MFC2967648.1"/>
    </source>
</evidence>
<evidence type="ECO:0000256" key="1">
    <source>
        <dbReference type="SAM" id="SignalP"/>
    </source>
</evidence>
<dbReference type="PANTHER" id="PTHR35399">
    <property type="entry name" value="SLR8030 PROTEIN"/>
    <property type="match status" value="1"/>
</dbReference>
<protein>
    <submittedName>
        <fullName evidence="2">PhoX family protein</fullName>
    </submittedName>
</protein>
<dbReference type="InterPro" id="IPR008557">
    <property type="entry name" value="PhoX"/>
</dbReference>
<dbReference type="RefSeq" id="WP_377832299.1">
    <property type="nucleotide sequence ID" value="NZ_JBHRSK010000004.1"/>
</dbReference>
<keyword evidence="3" id="KW-1185">Reference proteome</keyword>
<dbReference type="EMBL" id="JBHRSK010000004">
    <property type="protein sequence ID" value="MFC2967648.1"/>
    <property type="molecule type" value="Genomic_DNA"/>
</dbReference>
<accession>A0ABV7AEU4</accession>
<organism evidence="2 3">
    <name type="scientific">Acidimangrovimonas pyrenivorans</name>
    <dbReference type="NCBI Taxonomy" id="2030798"/>
    <lineage>
        <taxon>Bacteria</taxon>
        <taxon>Pseudomonadati</taxon>
        <taxon>Pseudomonadota</taxon>
        <taxon>Alphaproteobacteria</taxon>
        <taxon>Rhodobacterales</taxon>
        <taxon>Paracoccaceae</taxon>
        <taxon>Acidimangrovimonas</taxon>
    </lineage>
</organism>
<proteinExistence type="predicted"/>
<evidence type="ECO:0000313" key="3">
    <source>
        <dbReference type="Proteomes" id="UP001595443"/>
    </source>
</evidence>
<feature type="chain" id="PRO_5047459810" evidence="1">
    <location>
        <begin position="23"/>
        <end position="580"/>
    </location>
</feature>
<name>A0ABV7AEU4_9RHOB</name>
<dbReference type="PANTHER" id="PTHR35399:SF2">
    <property type="entry name" value="DUF839 DOMAIN-CONTAINING PROTEIN"/>
    <property type="match status" value="1"/>
</dbReference>
<feature type="signal peptide" evidence="1">
    <location>
        <begin position="1"/>
        <end position="22"/>
    </location>
</feature>
<comment type="caution">
    <text evidence="2">The sequence shown here is derived from an EMBL/GenBank/DDBJ whole genome shotgun (WGS) entry which is preliminary data.</text>
</comment>
<dbReference type="Proteomes" id="UP001595443">
    <property type="component" value="Unassembled WGS sequence"/>
</dbReference>
<sequence>MNIRTALLAATALVAVPLTSFAGDISFAPVPFAKTDAAKRQVAASASATIDGKEAAIGFRLLARSGDKIGSGTFGMLVDKDGNGVADASSGMDASPAPDFTSLLPVGDKLYSVTHFESRPGAMYLSELKQDADGMLTPVSTKPIDFTAYSGLWVPCAGSVTPWNTHLGSEEYPSDARTWEAAQSLDDISDYDKPMVRFLGVDPATMTLDDFRAAYKPYRYGYPTEVSVSADGNGTATKHFAMGRVAVELAKVMPDNKTAYITDDGTNGGLYMFVADQAGDLSAGTLYAARWRQTDGSGAGAADLDWVNLGPADDATVQKAIEGGVSFSDLFETAEIGKDGSCPEGFLASNAAAKAECLKVKPGMEAVASRVETRRFASMMGATTEFRKMEGIAYNPATNTAYLAISSIEKGMEDGAKHDKGGRNDIRLAKNKCGAVYELTLDGGYRATRATGLVTGRPSAYAEGSEYAGNSCEIDGIANPDNLTFITGHDTLIIGEDTGSGHQNDVVWAYNLTSGEMTRILTSPYGSETTSVYWYPNVGGHAYMTAVIQHPYGESDSDKIKEPADARAYVGYIGPFPAMD</sequence>
<reference evidence="3" key="1">
    <citation type="journal article" date="2019" name="Int. J. Syst. Evol. Microbiol.">
        <title>The Global Catalogue of Microorganisms (GCM) 10K type strain sequencing project: providing services to taxonomists for standard genome sequencing and annotation.</title>
        <authorList>
            <consortium name="The Broad Institute Genomics Platform"/>
            <consortium name="The Broad Institute Genome Sequencing Center for Infectious Disease"/>
            <person name="Wu L."/>
            <person name="Ma J."/>
        </authorList>
    </citation>
    <scope>NUCLEOTIDE SEQUENCE [LARGE SCALE GENOMIC DNA]</scope>
    <source>
        <strain evidence="3">KCTC 62192</strain>
    </source>
</reference>
<gene>
    <name evidence="2" type="ORF">ACFOES_06045</name>
</gene>